<dbReference type="InterPro" id="IPR036286">
    <property type="entry name" value="LexA/Signal_pep-like_sf"/>
</dbReference>
<dbReference type="Gene3D" id="2.10.109.10">
    <property type="entry name" value="Umud Fragment, subunit A"/>
    <property type="match status" value="1"/>
</dbReference>
<dbReference type="PROSITE" id="PS51257">
    <property type="entry name" value="PROKAR_LIPOPROTEIN"/>
    <property type="match status" value="1"/>
</dbReference>
<feature type="domain" description="Peptidase S26" evidence="7">
    <location>
        <begin position="12"/>
        <end position="170"/>
    </location>
</feature>
<keyword evidence="3" id="KW-0732">Signal</keyword>
<keyword evidence="4" id="KW-0574">Periplasm</keyword>
<accession>A0A0F5LWY3</accession>
<keyword evidence="5" id="KW-0184">Conjugation</keyword>
<sequence length="177" mass="18787">MRQREFAIRALTMGAALVVAIACAGLWGGFRLNLTSSYPVGIWRIEPLDREAAVGDRVFICPPDAAAFELGFERGYLLRGMCPSGLGPLIKTVVAVAGQEVNVTQNVTIDGALLPNAMVRLADAEGRILPKFPGGTVPPGFVFLHSDFGGSYDSRYFGPLPASGILGLAHPVLVFSQ</sequence>
<evidence type="ECO:0000313" key="8">
    <source>
        <dbReference type="EMBL" id="KKB86142.1"/>
    </source>
</evidence>
<dbReference type="SUPFAM" id="SSF51306">
    <property type="entry name" value="LexA/Signal peptidase"/>
    <property type="match status" value="1"/>
</dbReference>
<dbReference type="MEROPS" id="S26.014"/>
<evidence type="ECO:0000256" key="6">
    <source>
        <dbReference type="SAM" id="Phobius"/>
    </source>
</evidence>
<dbReference type="NCBIfam" id="NF010412">
    <property type="entry name" value="PRK13838.1"/>
    <property type="match status" value="1"/>
</dbReference>
<dbReference type="GO" id="GO:0006465">
    <property type="term" value="P:signal peptide processing"/>
    <property type="evidence" value="ECO:0007669"/>
    <property type="project" value="InterPro"/>
</dbReference>
<comment type="caution">
    <text evidence="8">The sequence shown here is derived from an EMBL/GenBank/DDBJ whole genome shotgun (WGS) entry which is preliminary data.</text>
</comment>
<dbReference type="EMBL" id="LAJF01000040">
    <property type="protein sequence ID" value="KKB86142.1"/>
    <property type="molecule type" value="Genomic_DNA"/>
</dbReference>
<dbReference type="InterPro" id="IPR019533">
    <property type="entry name" value="Peptidase_S26"/>
</dbReference>
<proteinExistence type="inferred from homology"/>
<feature type="transmembrane region" description="Helical" evidence="6">
    <location>
        <begin position="7"/>
        <end position="30"/>
    </location>
</feature>
<comment type="subcellular location">
    <subcellularLocation>
        <location evidence="1">Periplasm</location>
    </subcellularLocation>
</comment>
<name>A0A0F5LWY3_9HYPH</name>
<comment type="similarity">
    <text evidence="2">Belongs to the peptidase S26C family.</text>
</comment>
<organism evidence="8 9">
    <name type="scientific">Devosia limi DSM 17137</name>
    <dbReference type="NCBI Taxonomy" id="1121477"/>
    <lineage>
        <taxon>Bacteria</taxon>
        <taxon>Pseudomonadati</taxon>
        <taxon>Pseudomonadota</taxon>
        <taxon>Alphaproteobacteria</taxon>
        <taxon>Hyphomicrobiales</taxon>
        <taxon>Devosiaceae</taxon>
        <taxon>Devosia</taxon>
    </lineage>
</organism>
<keyword evidence="6" id="KW-0472">Membrane</keyword>
<evidence type="ECO:0000259" key="7">
    <source>
        <dbReference type="Pfam" id="PF10502"/>
    </source>
</evidence>
<evidence type="ECO:0000256" key="5">
    <source>
        <dbReference type="ARBA" id="ARBA00022971"/>
    </source>
</evidence>
<dbReference type="Pfam" id="PF10502">
    <property type="entry name" value="Peptidase_S26"/>
    <property type="match status" value="1"/>
</dbReference>
<keyword evidence="9" id="KW-1185">Reference proteome</keyword>
<dbReference type="STRING" id="1121477.SAMN02745223_03627"/>
<dbReference type="NCBIfam" id="TIGR02771">
    <property type="entry name" value="TraF_Ti"/>
    <property type="match status" value="1"/>
</dbReference>
<dbReference type="OrthoDB" id="5360818at2"/>
<gene>
    <name evidence="8" type="ORF">VW29_03520</name>
</gene>
<evidence type="ECO:0000256" key="2">
    <source>
        <dbReference type="ARBA" id="ARBA00005849"/>
    </source>
</evidence>
<evidence type="ECO:0000313" key="9">
    <source>
        <dbReference type="Proteomes" id="UP000033608"/>
    </source>
</evidence>
<evidence type="ECO:0000256" key="1">
    <source>
        <dbReference type="ARBA" id="ARBA00004418"/>
    </source>
</evidence>
<dbReference type="Proteomes" id="UP000033608">
    <property type="component" value="Unassembled WGS sequence"/>
</dbReference>
<evidence type="ECO:0000256" key="3">
    <source>
        <dbReference type="ARBA" id="ARBA00022729"/>
    </source>
</evidence>
<keyword evidence="6" id="KW-1133">Transmembrane helix</keyword>
<dbReference type="AlphaFoldDB" id="A0A0F5LWY3"/>
<dbReference type="InterPro" id="IPR014139">
    <property type="entry name" value="Peptidase_S26C_TraF"/>
</dbReference>
<dbReference type="PATRIC" id="fig|1121477.3.peg.1770"/>
<protein>
    <submittedName>
        <fullName evidence="8">Conjugal transfer protein TraF</fullName>
    </submittedName>
</protein>
<dbReference type="GO" id="GO:0042597">
    <property type="term" value="C:periplasmic space"/>
    <property type="evidence" value="ECO:0007669"/>
    <property type="project" value="UniProtKB-SubCell"/>
</dbReference>
<dbReference type="GO" id="GO:0004252">
    <property type="term" value="F:serine-type endopeptidase activity"/>
    <property type="evidence" value="ECO:0007669"/>
    <property type="project" value="InterPro"/>
</dbReference>
<reference evidence="8 9" key="1">
    <citation type="submission" date="2015-03" db="EMBL/GenBank/DDBJ databases">
        <authorList>
            <person name="Hassan Y.I."/>
            <person name="Lepp D."/>
            <person name="Zhou T."/>
        </authorList>
    </citation>
    <scope>NUCLEOTIDE SEQUENCE [LARGE SCALE GENOMIC DNA]</scope>
    <source>
        <strain evidence="8 9">DSM 17137</strain>
    </source>
</reference>
<keyword evidence="6" id="KW-0812">Transmembrane</keyword>
<evidence type="ECO:0000256" key="4">
    <source>
        <dbReference type="ARBA" id="ARBA00022764"/>
    </source>
</evidence>